<sequence>MLSRNMLCSLLVTVAVSFGCNAVNAAEPLKTVEAGQLTYGTAATFAPFEFMKDGALVGFDIDLINAIAKQMNLKPDPSNTQFSGLIPALQGGRTDIINSAMYMTPARAAQVDFVPYLKLGDRVVVKAGNPAKITGRDDSICGKIIAVTLGGIEETYARADAQRCTASAHAVPTILTLPTAQDSALTLRQGRADAIYNSTPGTVTLLEEVPGVYEAVGPEFEVTTHIGIAVNKGNKPMADAIGQALAKVVADGTYKQLIAKWKLPPSVSMFD</sequence>
<protein>
    <submittedName>
        <fullName evidence="7">Polar amino acid transport system substrate-binding protein</fullName>
    </submittedName>
</protein>
<evidence type="ECO:0000256" key="4">
    <source>
        <dbReference type="RuleBase" id="RU003744"/>
    </source>
</evidence>
<dbReference type="Gene3D" id="3.40.190.10">
    <property type="entry name" value="Periplasmic binding protein-like II"/>
    <property type="match status" value="2"/>
</dbReference>
<comment type="subcellular location">
    <subcellularLocation>
        <location evidence="1">Cell envelope</location>
    </subcellularLocation>
</comment>
<reference evidence="7 8" key="2">
    <citation type="submission" date="2024-11" db="EMBL/GenBank/DDBJ databases">
        <title>Using genomics to understand microbial adaptation to soil warming.</title>
        <authorList>
            <person name="Deangelis K.M. PhD."/>
        </authorList>
    </citation>
    <scope>NUCLEOTIDE SEQUENCE [LARGE SCALE GENOMIC DNA]</scope>
    <source>
        <strain evidence="7 8">GAS97</strain>
    </source>
</reference>
<keyword evidence="8" id="KW-1185">Reference proteome</keyword>
<gene>
    <name evidence="7" type="ORF">ABH943_004729</name>
</gene>
<evidence type="ECO:0000256" key="2">
    <source>
        <dbReference type="ARBA" id="ARBA00010333"/>
    </source>
</evidence>
<proteinExistence type="inferred from homology"/>
<reference evidence="7 8" key="1">
    <citation type="submission" date="2024-10" db="EMBL/GenBank/DDBJ databases">
        <authorList>
            <person name="Deangelis K."/>
            <person name="Huntemann M."/>
            <person name="Clum A."/>
            <person name="Wang J."/>
            <person name="Palaniappan K."/>
            <person name="Ritter S."/>
            <person name="Chen I.-M."/>
            <person name="Stamatis D."/>
            <person name="Reddy T."/>
            <person name="O'Malley R."/>
            <person name="Daum C."/>
            <person name="Ng V."/>
            <person name="Ivanova N."/>
            <person name="Kyrpides N."/>
            <person name="Woyke T."/>
        </authorList>
    </citation>
    <scope>NUCLEOTIDE SEQUENCE [LARGE SCALE GENOMIC DNA]</scope>
    <source>
        <strain evidence="7 8">GAS97</strain>
    </source>
</reference>
<dbReference type="PROSITE" id="PS51257">
    <property type="entry name" value="PROKAR_LIPOPROTEIN"/>
    <property type="match status" value="1"/>
</dbReference>
<name>A0ABW8MML1_9BURK</name>
<feature type="chain" id="PRO_5047228593" evidence="5">
    <location>
        <begin position="26"/>
        <end position="271"/>
    </location>
</feature>
<evidence type="ECO:0000256" key="1">
    <source>
        <dbReference type="ARBA" id="ARBA00004196"/>
    </source>
</evidence>
<dbReference type="PROSITE" id="PS01039">
    <property type="entry name" value="SBP_BACTERIAL_3"/>
    <property type="match status" value="1"/>
</dbReference>
<comment type="caution">
    <text evidence="7">The sequence shown here is derived from an EMBL/GenBank/DDBJ whole genome shotgun (WGS) entry which is preliminary data.</text>
</comment>
<dbReference type="RefSeq" id="WP_404609786.1">
    <property type="nucleotide sequence ID" value="NZ_JBIYDN010000015.1"/>
</dbReference>
<dbReference type="Pfam" id="PF00497">
    <property type="entry name" value="SBP_bac_3"/>
    <property type="match status" value="1"/>
</dbReference>
<feature type="signal peptide" evidence="5">
    <location>
        <begin position="1"/>
        <end position="25"/>
    </location>
</feature>
<dbReference type="CDD" id="cd01004">
    <property type="entry name" value="PBP2_MidA_like"/>
    <property type="match status" value="1"/>
</dbReference>
<dbReference type="InterPro" id="IPR001638">
    <property type="entry name" value="Solute-binding_3/MltF_N"/>
</dbReference>
<dbReference type="SUPFAM" id="SSF53850">
    <property type="entry name" value="Periplasmic binding protein-like II"/>
    <property type="match status" value="1"/>
</dbReference>
<organism evidence="7 8">
    <name type="scientific">Caballeronia udeis</name>
    <dbReference type="NCBI Taxonomy" id="1232866"/>
    <lineage>
        <taxon>Bacteria</taxon>
        <taxon>Pseudomonadati</taxon>
        <taxon>Pseudomonadota</taxon>
        <taxon>Betaproteobacteria</taxon>
        <taxon>Burkholderiales</taxon>
        <taxon>Burkholderiaceae</taxon>
        <taxon>Caballeronia</taxon>
    </lineage>
</organism>
<dbReference type="SMART" id="SM00062">
    <property type="entry name" value="PBPb"/>
    <property type="match status" value="1"/>
</dbReference>
<evidence type="ECO:0000256" key="3">
    <source>
        <dbReference type="ARBA" id="ARBA00022729"/>
    </source>
</evidence>
<dbReference type="PANTHER" id="PTHR35936">
    <property type="entry name" value="MEMBRANE-BOUND LYTIC MUREIN TRANSGLYCOSYLASE F"/>
    <property type="match status" value="1"/>
</dbReference>
<accession>A0ABW8MML1</accession>
<keyword evidence="3 5" id="KW-0732">Signal</keyword>
<evidence type="ECO:0000259" key="6">
    <source>
        <dbReference type="SMART" id="SM00062"/>
    </source>
</evidence>
<feature type="domain" description="Solute-binding protein family 3/N-terminal" evidence="6">
    <location>
        <begin position="36"/>
        <end position="265"/>
    </location>
</feature>
<evidence type="ECO:0000313" key="8">
    <source>
        <dbReference type="Proteomes" id="UP001620514"/>
    </source>
</evidence>
<dbReference type="InterPro" id="IPR018313">
    <property type="entry name" value="SBP_3_CS"/>
</dbReference>
<evidence type="ECO:0000256" key="5">
    <source>
        <dbReference type="SAM" id="SignalP"/>
    </source>
</evidence>
<comment type="similarity">
    <text evidence="2 4">Belongs to the bacterial solute-binding protein 3 family.</text>
</comment>
<dbReference type="Proteomes" id="UP001620514">
    <property type="component" value="Unassembled WGS sequence"/>
</dbReference>
<evidence type="ECO:0000313" key="7">
    <source>
        <dbReference type="EMBL" id="MFK4444707.1"/>
    </source>
</evidence>
<dbReference type="EMBL" id="JBIYDN010000015">
    <property type="protein sequence ID" value="MFK4444707.1"/>
    <property type="molecule type" value="Genomic_DNA"/>
</dbReference>
<dbReference type="PANTHER" id="PTHR35936:SF17">
    <property type="entry name" value="ARGININE-BINDING EXTRACELLULAR PROTEIN ARTP"/>
    <property type="match status" value="1"/>
</dbReference>